<feature type="domain" description="G-protein coupled receptors family 1 profile" evidence="6">
    <location>
        <begin position="51"/>
        <end position="379"/>
    </location>
</feature>
<dbReference type="InterPro" id="IPR052954">
    <property type="entry name" value="GPCR-Ligand_Int"/>
</dbReference>
<feature type="transmembrane region" description="Helical" evidence="5">
    <location>
        <begin position="267"/>
        <end position="287"/>
    </location>
</feature>
<feature type="transmembrane region" description="Helical" evidence="5">
    <location>
        <begin position="72"/>
        <end position="93"/>
    </location>
</feature>
<protein>
    <recommendedName>
        <fullName evidence="6">G-protein coupled receptors family 1 profile domain-containing protein</fullName>
    </recommendedName>
</protein>
<dbReference type="CDD" id="cd14978">
    <property type="entry name" value="7tmA_FMRFamide_R-like"/>
    <property type="match status" value="1"/>
</dbReference>
<reference evidence="8" key="3">
    <citation type="submission" date="2015-06" db="UniProtKB">
        <authorList>
            <consortium name="EnsemblMetazoa"/>
        </authorList>
    </citation>
    <scope>IDENTIFICATION</scope>
</reference>
<accession>R7TH33</accession>
<evidence type="ECO:0000313" key="7">
    <source>
        <dbReference type="EMBL" id="ELT90420.1"/>
    </source>
</evidence>
<feature type="transmembrane region" description="Helical" evidence="5">
    <location>
        <begin position="217"/>
        <end position="236"/>
    </location>
</feature>
<dbReference type="GO" id="GO:0016020">
    <property type="term" value="C:membrane"/>
    <property type="evidence" value="ECO:0007669"/>
    <property type="project" value="UniProtKB-SubCell"/>
</dbReference>
<dbReference type="SUPFAM" id="SSF81321">
    <property type="entry name" value="Family A G protein-coupled receptor-like"/>
    <property type="match status" value="2"/>
</dbReference>
<dbReference type="STRING" id="283909.R7TH33"/>
<name>R7TH33_CAPTE</name>
<dbReference type="EMBL" id="KB310916">
    <property type="protein sequence ID" value="ELT90420.1"/>
    <property type="molecule type" value="Genomic_DNA"/>
</dbReference>
<dbReference type="AlphaFoldDB" id="R7TH33"/>
<evidence type="ECO:0000256" key="5">
    <source>
        <dbReference type="SAM" id="Phobius"/>
    </source>
</evidence>
<reference evidence="9" key="1">
    <citation type="submission" date="2012-12" db="EMBL/GenBank/DDBJ databases">
        <authorList>
            <person name="Hellsten U."/>
            <person name="Grimwood J."/>
            <person name="Chapman J.A."/>
            <person name="Shapiro H."/>
            <person name="Aerts A."/>
            <person name="Otillar R.P."/>
            <person name="Terry A.Y."/>
            <person name="Boore J.L."/>
            <person name="Simakov O."/>
            <person name="Marletaz F."/>
            <person name="Cho S.-J."/>
            <person name="Edsinger-Gonzales E."/>
            <person name="Havlak P."/>
            <person name="Kuo D.-H."/>
            <person name="Larsson T."/>
            <person name="Lv J."/>
            <person name="Arendt D."/>
            <person name="Savage R."/>
            <person name="Osoegawa K."/>
            <person name="de Jong P."/>
            <person name="Lindberg D.R."/>
            <person name="Seaver E.C."/>
            <person name="Weisblat D.A."/>
            <person name="Putnam N.H."/>
            <person name="Grigoriev I.V."/>
            <person name="Rokhsar D.S."/>
        </authorList>
    </citation>
    <scope>NUCLEOTIDE SEQUENCE</scope>
    <source>
        <strain evidence="9">I ESC-2004</strain>
    </source>
</reference>
<dbReference type="InterPro" id="IPR019427">
    <property type="entry name" value="7TM_GPCR_serpentine_rcpt_Srw"/>
</dbReference>
<reference evidence="7 9" key="2">
    <citation type="journal article" date="2013" name="Nature">
        <title>Insights into bilaterian evolution from three spiralian genomes.</title>
        <authorList>
            <person name="Simakov O."/>
            <person name="Marletaz F."/>
            <person name="Cho S.J."/>
            <person name="Edsinger-Gonzales E."/>
            <person name="Havlak P."/>
            <person name="Hellsten U."/>
            <person name="Kuo D.H."/>
            <person name="Larsson T."/>
            <person name="Lv J."/>
            <person name="Arendt D."/>
            <person name="Savage R."/>
            <person name="Osoegawa K."/>
            <person name="de Jong P."/>
            <person name="Grimwood J."/>
            <person name="Chapman J.A."/>
            <person name="Shapiro H."/>
            <person name="Aerts A."/>
            <person name="Otillar R.P."/>
            <person name="Terry A.Y."/>
            <person name="Boore J.L."/>
            <person name="Grigoriev I.V."/>
            <person name="Lindberg D.R."/>
            <person name="Seaver E.C."/>
            <person name="Weisblat D.A."/>
            <person name="Putnam N.H."/>
            <person name="Rokhsar D.S."/>
        </authorList>
    </citation>
    <scope>NUCLEOTIDE SEQUENCE</scope>
    <source>
        <strain evidence="7 9">I ESC-2004</strain>
    </source>
</reference>
<dbReference type="PROSITE" id="PS50262">
    <property type="entry name" value="G_PROTEIN_RECEP_F1_2"/>
    <property type="match status" value="1"/>
</dbReference>
<dbReference type="EnsemblMetazoa" id="CapteT216557">
    <property type="protein sequence ID" value="CapteP216557"/>
    <property type="gene ID" value="CapteG216557"/>
</dbReference>
<keyword evidence="4 5" id="KW-0472">Membrane</keyword>
<evidence type="ECO:0000259" key="6">
    <source>
        <dbReference type="PROSITE" id="PS50262"/>
    </source>
</evidence>
<keyword evidence="3 5" id="KW-1133">Transmembrane helix</keyword>
<keyword evidence="9" id="KW-1185">Reference proteome</keyword>
<dbReference type="PRINTS" id="PR00237">
    <property type="entry name" value="GPCRRHODOPSN"/>
</dbReference>
<dbReference type="Pfam" id="PF10324">
    <property type="entry name" value="7TM_GPCR_Srw"/>
    <property type="match status" value="1"/>
</dbReference>
<feature type="transmembrane region" description="Helical" evidence="5">
    <location>
        <begin position="39"/>
        <end position="60"/>
    </location>
</feature>
<proteinExistence type="predicted"/>
<feature type="transmembrane region" description="Helical" evidence="5">
    <location>
        <begin position="320"/>
        <end position="338"/>
    </location>
</feature>
<keyword evidence="2 5" id="KW-0812">Transmembrane</keyword>
<dbReference type="Proteomes" id="UP000014760">
    <property type="component" value="Unassembled WGS sequence"/>
</dbReference>
<feature type="transmembrane region" description="Helical" evidence="5">
    <location>
        <begin position="186"/>
        <end position="205"/>
    </location>
</feature>
<dbReference type="InterPro" id="IPR017452">
    <property type="entry name" value="GPCR_Rhodpsn_7TM"/>
</dbReference>
<evidence type="ECO:0000313" key="8">
    <source>
        <dbReference type="EnsemblMetazoa" id="CapteP216557"/>
    </source>
</evidence>
<evidence type="ECO:0000313" key="9">
    <source>
        <dbReference type="Proteomes" id="UP000014760"/>
    </source>
</evidence>
<dbReference type="PANTHER" id="PTHR46641">
    <property type="entry name" value="FMRFAMIDE RECEPTOR-RELATED"/>
    <property type="match status" value="1"/>
</dbReference>
<evidence type="ECO:0000256" key="4">
    <source>
        <dbReference type="ARBA" id="ARBA00023136"/>
    </source>
</evidence>
<evidence type="ECO:0000256" key="3">
    <source>
        <dbReference type="ARBA" id="ARBA00022989"/>
    </source>
</evidence>
<evidence type="ECO:0000256" key="2">
    <source>
        <dbReference type="ARBA" id="ARBA00022692"/>
    </source>
</evidence>
<dbReference type="InterPro" id="IPR000276">
    <property type="entry name" value="GPCR_Rhodpsn"/>
</dbReference>
<feature type="transmembrane region" description="Helical" evidence="5">
    <location>
        <begin position="358"/>
        <end position="380"/>
    </location>
</feature>
<dbReference type="EMBL" id="AMQN01014361">
    <property type="status" value="NOT_ANNOTATED_CDS"/>
    <property type="molecule type" value="Genomic_DNA"/>
</dbReference>
<dbReference type="Gene3D" id="1.20.1070.10">
    <property type="entry name" value="Rhodopsin 7-helix transmembrane proteins"/>
    <property type="match status" value="1"/>
</dbReference>
<organism evidence="7">
    <name type="scientific">Capitella teleta</name>
    <name type="common">Polychaete worm</name>
    <dbReference type="NCBI Taxonomy" id="283909"/>
    <lineage>
        <taxon>Eukaryota</taxon>
        <taxon>Metazoa</taxon>
        <taxon>Spiralia</taxon>
        <taxon>Lophotrochozoa</taxon>
        <taxon>Annelida</taxon>
        <taxon>Polychaeta</taxon>
        <taxon>Sedentaria</taxon>
        <taxon>Scolecida</taxon>
        <taxon>Capitellidae</taxon>
        <taxon>Capitella</taxon>
    </lineage>
</organism>
<comment type="subcellular location">
    <subcellularLocation>
        <location evidence="1">Membrane</location>
    </subcellularLocation>
</comment>
<dbReference type="OMA" id="WIITTMP"/>
<dbReference type="PANTHER" id="PTHR46641:SF25">
    <property type="entry name" value="CNMAMIDE RECEPTOR-RELATED"/>
    <property type="match status" value="1"/>
</dbReference>
<dbReference type="HOGENOM" id="CLU_009579_24_0_1"/>
<dbReference type="GO" id="GO:0008528">
    <property type="term" value="F:G protein-coupled peptide receptor activity"/>
    <property type="evidence" value="ECO:0007669"/>
    <property type="project" value="InterPro"/>
</dbReference>
<dbReference type="OrthoDB" id="9990906at2759"/>
<dbReference type="Pfam" id="PF00001">
    <property type="entry name" value="7tm_1"/>
    <property type="match status" value="1"/>
</dbReference>
<sequence length="448" mass="51258">MGDYSENSSLDYVTHSSIMTQNMSSAHAAKRLAIQLAKYCLPLLIISGTIGNTLSFVVLIRKRMRSTSIYVYLLFLACVDMLVLYTSAFKTWIRILTDFEFLHQSGFTCKTTMFTLLLSQHMSAWLIVVVTFDRDKLLLDWQPTGAPPENKVIVTVFFKVSFEANELINRGSNCELDFSTNSYGKIVQIALFLGRFVAVWLPFRAPTICSVSKAKMVTLLLFIVLVIYNVHVFWTIDLRSIDANNQRPFCGARKNRYMREMFNYVNFATYSVIPFAVVLVLNVGIILKVSRSVPRILAHGHSALKSNDAILDTHHRQQRVTYMLLVVSFTFILLTGPFTLHSLIVKDTRDVNQQARNLLSKTICFMLMYANHSVNFYLYCLAGKKFRNEFIDTFSVCFRDGRIIRRRSSNRTFKTPVVGFRSRSPPQNEALEINIFPHGENMEIAEDG</sequence>
<evidence type="ECO:0000256" key="1">
    <source>
        <dbReference type="ARBA" id="ARBA00004370"/>
    </source>
</evidence>
<gene>
    <name evidence="7" type="ORF">CAPTEDRAFT_216557</name>
</gene>